<dbReference type="AlphaFoldDB" id="A0A4S4A369"/>
<dbReference type="Pfam" id="PF01638">
    <property type="entry name" value="HxlR"/>
    <property type="match status" value="1"/>
</dbReference>
<protein>
    <submittedName>
        <fullName evidence="5">Helix-turn-helix transcriptional regulator</fullName>
    </submittedName>
</protein>
<reference evidence="5 6" key="1">
    <citation type="submission" date="2019-04" db="EMBL/GenBank/DDBJ databases">
        <title>Flavobacterium sp. nov. isolated from construction timber.</title>
        <authorList>
            <person name="Lin S.-Y."/>
            <person name="Chang C.-T."/>
            <person name="Young C.-C."/>
        </authorList>
    </citation>
    <scope>NUCLEOTIDE SEQUENCE [LARGE SCALE GENOMIC DNA]</scope>
    <source>
        <strain evidence="5 6">CC-CTC003</strain>
    </source>
</reference>
<dbReference type="OrthoDB" id="8231503at2"/>
<proteinExistence type="predicted"/>
<gene>
    <name evidence="5" type="ORF">E6C50_01175</name>
</gene>
<dbReference type="Gene3D" id="1.10.10.10">
    <property type="entry name" value="Winged helix-like DNA-binding domain superfamily/Winged helix DNA-binding domain"/>
    <property type="match status" value="1"/>
</dbReference>
<accession>A0A4S4A369</accession>
<feature type="domain" description="HTH hxlR-type" evidence="4">
    <location>
        <begin position="11"/>
        <end position="102"/>
    </location>
</feature>
<keyword evidence="3" id="KW-0804">Transcription</keyword>
<dbReference type="InterPro" id="IPR002577">
    <property type="entry name" value="HTH_HxlR"/>
</dbReference>
<dbReference type="Proteomes" id="UP000307507">
    <property type="component" value="Unassembled WGS sequence"/>
</dbReference>
<dbReference type="PROSITE" id="PS51118">
    <property type="entry name" value="HTH_HXLR"/>
    <property type="match status" value="1"/>
</dbReference>
<dbReference type="PANTHER" id="PTHR33204">
    <property type="entry name" value="TRANSCRIPTIONAL REGULATOR, MARR FAMILY"/>
    <property type="match status" value="1"/>
</dbReference>
<name>A0A4S4A369_9FLAO</name>
<organism evidence="5 6">
    <name type="scientific">Flavobacterium supellecticarium</name>
    <dbReference type="NCBI Taxonomy" id="2565924"/>
    <lineage>
        <taxon>Bacteria</taxon>
        <taxon>Pseudomonadati</taxon>
        <taxon>Bacteroidota</taxon>
        <taxon>Flavobacteriia</taxon>
        <taxon>Flavobacteriales</taxon>
        <taxon>Flavobacteriaceae</taxon>
        <taxon>Flavobacterium</taxon>
    </lineage>
</organism>
<keyword evidence="6" id="KW-1185">Reference proteome</keyword>
<dbReference type="InterPro" id="IPR036390">
    <property type="entry name" value="WH_DNA-bd_sf"/>
</dbReference>
<dbReference type="EMBL" id="SSNZ01000001">
    <property type="protein sequence ID" value="THF52851.1"/>
    <property type="molecule type" value="Genomic_DNA"/>
</dbReference>
<evidence type="ECO:0000313" key="6">
    <source>
        <dbReference type="Proteomes" id="UP000307507"/>
    </source>
</evidence>
<keyword evidence="1" id="KW-0805">Transcription regulation</keyword>
<sequence>MEKEPNATYDCPAEALLKLLSGKYKLQVLRQALEGPVRFNTLLRMIKGANKQTISVALRELEEIGLLEKKVIQQKPLHIEYNLTEKGLSLVPIFKQLELTSE</sequence>
<comment type="caution">
    <text evidence="5">The sequence shown here is derived from an EMBL/GenBank/DDBJ whole genome shotgun (WGS) entry which is preliminary data.</text>
</comment>
<dbReference type="SUPFAM" id="SSF46785">
    <property type="entry name" value="Winged helix' DNA-binding domain"/>
    <property type="match status" value="1"/>
</dbReference>
<evidence type="ECO:0000256" key="3">
    <source>
        <dbReference type="ARBA" id="ARBA00023163"/>
    </source>
</evidence>
<keyword evidence="2" id="KW-0238">DNA-binding</keyword>
<evidence type="ECO:0000259" key="4">
    <source>
        <dbReference type="PROSITE" id="PS51118"/>
    </source>
</evidence>
<evidence type="ECO:0000256" key="2">
    <source>
        <dbReference type="ARBA" id="ARBA00023125"/>
    </source>
</evidence>
<dbReference type="GO" id="GO:0003677">
    <property type="term" value="F:DNA binding"/>
    <property type="evidence" value="ECO:0007669"/>
    <property type="project" value="UniProtKB-KW"/>
</dbReference>
<dbReference type="InterPro" id="IPR036388">
    <property type="entry name" value="WH-like_DNA-bd_sf"/>
</dbReference>
<evidence type="ECO:0000256" key="1">
    <source>
        <dbReference type="ARBA" id="ARBA00023015"/>
    </source>
</evidence>
<evidence type="ECO:0000313" key="5">
    <source>
        <dbReference type="EMBL" id="THF52851.1"/>
    </source>
</evidence>